<dbReference type="AlphaFoldDB" id="A0AAV7NIQ4"/>
<evidence type="ECO:0000313" key="2">
    <source>
        <dbReference type="EMBL" id="KAJ1115950.1"/>
    </source>
</evidence>
<accession>A0AAV7NIQ4</accession>
<feature type="region of interest" description="Disordered" evidence="1">
    <location>
        <begin position="1"/>
        <end position="22"/>
    </location>
</feature>
<dbReference type="EMBL" id="JANPWB010000012">
    <property type="protein sequence ID" value="KAJ1115950.1"/>
    <property type="molecule type" value="Genomic_DNA"/>
</dbReference>
<evidence type="ECO:0000313" key="3">
    <source>
        <dbReference type="Proteomes" id="UP001066276"/>
    </source>
</evidence>
<protein>
    <submittedName>
        <fullName evidence="2">Uncharacterized protein</fullName>
    </submittedName>
</protein>
<name>A0AAV7NIQ4_PLEWA</name>
<gene>
    <name evidence="2" type="ORF">NDU88_004170</name>
</gene>
<dbReference type="Proteomes" id="UP001066276">
    <property type="component" value="Chromosome 8"/>
</dbReference>
<keyword evidence="3" id="KW-1185">Reference proteome</keyword>
<proteinExistence type="predicted"/>
<comment type="caution">
    <text evidence="2">The sequence shown here is derived from an EMBL/GenBank/DDBJ whole genome shotgun (WGS) entry which is preliminary data.</text>
</comment>
<sequence>MSGRRPGCSVFSPGELPHLLGPRAARAPRVSWPLPHAERDERCLRTRSASTAHLAAVVEQEDNSKRRGSARPCRQCNVLLGSRELW</sequence>
<reference evidence="2" key="1">
    <citation type="journal article" date="2022" name="bioRxiv">
        <title>Sequencing and chromosome-scale assembly of the giantPleurodeles waltlgenome.</title>
        <authorList>
            <person name="Brown T."/>
            <person name="Elewa A."/>
            <person name="Iarovenko S."/>
            <person name="Subramanian E."/>
            <person name="Araus A.J."/>
            <person name="Petzold A."/>
            <person name="Susuki M."/>
            <person name="Suzuki K.-i.T."/>
            <person name="Hayashi T."/>
            <person name="Toyoda A."/>
            <person name="Oliveira C."/>
            <person name="Osipova E."/>
            <person name="Leigh N.D."/>
            <person name="Simon A."/>
            <person name="Yun M.H."/>
        </authorList>
    </citation>
    <scope>NUCLEOTIDE SEQUENCE</scope>
    <source>
        <strain evidence="2">20211129_DDA</strain>
        <tissue evidence="2">Liver</tissue>
    </source>
</reference>
<evidence type="ECO:0000256" key="1">
    <source>
        <dbReference type="SAM" id="MobiDB-lite"/>
    </source>
</evidence>
<organism evidence="2 3">
    <name type="scientific">Pleurodeles waltl</name>
    <name type="common">Iberian ribbed newt</name>
    <dbReference type="NCBI Taxonomy" id="8319"/>
    <lineage>
        <taxon>Eukaryota</taxon>
        <taxon>Metazoa</taxon>
        <taxon>Chordata</taxon>
        <taxon>Craniata</taxon>
        <taxon>Vertebrata</taxon>
        <taxon>Euteleostomi</taxon>
        <taxon>Amphibia</taxon>
        <taxon>Batrachia</taxon>
        <taxon>Caudata</taxon>
        <taxon>Salamandroidea</taxon>
        <taxon>Salamandridae</taxon>
        <taxon>Pleurodelinae</taxon>
        <taxon>Pleurodeles</taxon>
    </lineage>
</organism>